<reference evidence="10" key="1">
    <citation type="journal article" date="2019" name="Nat. Commun.">
        <title>The genome of broomcorn millet.</title>
        <authorList>
            <person name="Zou C."/>
            <person name="Miki D."/>
            <person name="Li D."/>
            <person name="Tang Q."/>
            <person name="Xiao L."/>
            <person name="Rajput S."/>
            <person name="Deng P."/>
            <person name="Jia W."/>
            <person name="Huang R."/>
            <person name="Zhang M."/>
            <person name="Sun Y."/>
            <person name="Hu J."/>
            <person name="Fu X."/>
            <person name="Schnable P.S."/>
            <person name="Li F."/>
            <person name="Zhang H."/>
            <person name="Feng B."/>
            <person name="Zhu X."/>
            <person name="Liu R."/>
            <person name="Schnable J.C."/>
            <person name="Zhu J.-K."/>
            <person name="Zhang H."/>
        </authorList>
    </citation>
    <scope>NUCLEOTIDE SEQUENCE [LARGE SCALE GENOMIC DNA]</scope>
</reference>
<dbReference type="InterPro" id="IPR035979">
    <property type="entry name" value="RBD_domain_sf"/>
</dbReference>
<comment type="function">
    <text evidence="5">RNA-binding component of the eukaryotic translation initiation factor 3 (eIF-3) complex, which is involved in protein synthesis of a specialized repertoire of mRNAs and, together with other initiation factors, stimulates binding of mRNA and methionyl-tRNAi to the 40S ribosome. The eIF-3 complex specifically targets and initiates translation of a subset of mRNAs involved in cell proliferation. This subunit can bind 18S rRNA.</text>
</comment>
<feature type="compositionally biased region" description="Basic and acidic residues" evidence="7">
    <location>
        <begin position="1"/>
        <end position="10"/>
    </location>
</feature>
<protein>
    <recommendedName>
        <fullName evidence="5">Eukaryotic translation initiation factor 3 subunit G</fullName>
        <shortName evidence="5">eIF3g</shortName>
    </recommendedName>
    <alternativeName>
        <fullName evidence="5">Eukaryotic translation initiation factor 3 RNA-binding subunit</fullName>
        <shortName evidence="5">eIF-3 RNA-binding subunit</shortName>
    </alternativeName>
    <alternativeName>
        <fullName evidence="5">Eukaryotic translation initiation factor 3 subunit 4</fullName>
    </alternativeName>
</protein>
<dbReference type="PIRSF" id="PIRSF037949">
    <property type="entry name" value="Transl_init_eIF-3_RNA-bind"/>
    <property type="match status" value="1"/>
</dbReference>
<dbReference type="HAMAP" id="MF_03006">
    <property type="entry name" value="eIF3g"/>
    <property type="match status" value="1"/>
</dbReference>
<feature type="region of interest" description="Disordered" evidence="7">
    <location>
        <begin position="150"/>
        <end position="172"/>
    </location>
</feature>
<gene>
    <name evidence="9" type="ORF">C2845_PM16G17200</name>
</gene>
<dbReference type="InterPro" id="IPR024675">
    <property type="entry name" value="eIF3g_N"/>
</dbReference>
<dbReference type="PROSITE" id="PS50102">
    <property type="entry name" value="RRM"/>
    <property type="match status" value="1"/>
</dbReference>
<dbReference type="CDD" id="cd12933">
    <property type="entry name" value="eIF3G"/>
    <property type="match status" value="1"/>
</dbReference>
<keyword evidence="2 5" id="KW-0396">Initiation factor</keyword>
<comment type="similarity">
    <text evidence="5">Belongs to the eIF-3 subunit G family.</text>
</comment>
<evidence type="ECO:0000256" key="6">
    <source>
        <dbReference type="PROSITE-ProRule" id="PRU00176"/>
    </source>
</evidence>
<dbReference type="OrthoDB" id="1749473at2759"/>
<dbReference type="CDD" id="cd12408">
    <property type="entry name" value="RRM_eIF3G_like"/>
    <property type="match status" value="1"/>
</dbReference>
<dbReference type="GO" id="GO:0001732">
    <property type="term" value="P:formation of cytoplasmic translation initiation complex"/>
    <property type="evidence" value="ECO:0007669"/>
    <property type="project" value="UniProtKB-UniRule"/>
</dbReference>
<comment type="subcellular location">
    <subcellularLocation>
        <location evidence="5">Cytoplasm</location>
    </subcellularLocation>
</comment>
<dbReference type="GO" id="GO:0016282">
    <property type="term" value="C:eukaryotic 43S preinitiation complex"/>
    <property type="evidence" value="ECO:0007669"/>
    <property type="project" value="UniProtKB-UniRule"/>
</dbReference>
<feature type="region of interest" description="Disordered" evidence="7">
    <location>
        <begin position="207"/>
        <end position="247"/>
    </location>
</feature>
<organism evidence="9 10">
    <name type="scientific">Panicum miliaceum</name>
    <name type="common">Proso millet</name>
    <name type="synonym">Broomcorn millet</name>
    <dbReference type="NCBI Taxonomy" id="4540"/>
    <lineage>
        <taxon>Eukaryota</taxon>
        <taxon>Viridiplantae</taxon>
        <taxon>Streptophyta</taxon>
        <taxon>Embryophyta</taxon>
        <taxon>Tracheophyta</taxon>
        <taxon>Spermatophyta</taxon>
        <taxon>Magnoliopsida</taxon>
        <taxon>Liliopsida</taxon>
        <taxon>Poales</taxon>
        <taxon>Poaceae</taxon>
        <taxon>PACMAD clade</taxon>
        <taxon>Panicoideae</taxon>
        <taxon>Panicodae</taxon>
        <taxon>Paniceae</taxon>
        <taxon>Panicinae</taxon>
        <taxon>Panicum</taxon>
        <taxon>Panicum sect. Panicum</taxon>
    </lineage>
</organism>
<evidence type="ECO:0000313" key="9">
    <source>
        <dbReference type="EMBL" id="RLM66390.1"/>
    </source>
</evidence>
<dbReference type="PANTHER" id="PTHR10352">
    <property type="entry name" value="EUKARYOTIC TRANSLATION INITIATION FACTOR 3 SUBUNIT G"/>
    <property type="match status" value="1"/>
</dbReference>
<dbReference type="Proteomes" id="UP000275267">
    <property type="component" value="Unassembled WGS sequence"/>
</dbReference>
<evidence type="ECO:0000256" key="2">
    <source>
        <dbReference type="ARBA" id="ARBA00022540"/>
    </source>
</evidence>
<dbReference type="STRING" id="4540.A0A3L6Q1Z6"/>
<dbReference type="GO" id="GO:0033290">
    <property type="term" value="C:eukaryotic 48S preinitiation complex"/>
    <property type="evidence" value="ECO:0007669"/>
    <property type="project" value="UniProtKB-UniRule"/>
</dbReference>
<dbReference type="GO" id="GO:0005852">
    <property type="term" value="C:eukaryotic translation initiation factor 3 complex"/>
    <property type="evidence" value="ECO:0007669"/>
    <property type="project" value="UniProtKB-UniRule"/>
</dbReference>
<comment type="caution">
    <text evidence="9">The sequence shown here is derived from an EMBL/GenBank/DDBJ whole genome shotgun (WGS) entry which is preliminary data.</text>
</comment>
<dbReference type="SMART" id="SM00360">
    <property type="entry name" value="RRM"/>
    <property type="match status" value="1"/>
</dbReference>
<accession>A0A3L6Q1Z6</accession>
<evidence type="ECO:0000256" key="3">
    <source>
        <dbReference type="ARBA" id="ARBA00022884"/>
    </source>
</evidence>
<keyword evidence="1 5" id="KW-0963">Cytoplasm</keyword>
<feature type="region of interest" description="Disordered" evidence="7">
    <location>
        <begin position="1"/>
        <end position="38"/>
    </location>
</feature>
<dbReference type="GO" id="GO:0003723">
    <property type="term" value="F:RNA binding"/>
    <property type="evidence" value="ECO:0007669"/>
    <property type="project" value="UniProtKB-UniRule"/>
</dbReference>
<feature type="compositionally biased region" description="Polar residues" evidence="7">
    <location>
        <begin position="160"/>
        <end position="172"/>
    </location>
</feature>
<dbReference type="Pfam" id="PF00076">
    <property type="entry name" value="RRM_1"/>
    <property type="match status" value="1"/>
</dbReference>
<dbReference type="InterPro" id="IPR012677">
    <property type="entry name" value="Nucleotide-bd_a/b_plait_sf"/>
</dbReference>
<dbReference type="AlphaFoldDB" id="A0A3L6Q1Z6"/>
<keyword evidence="4 5" id="KW-0648">Protein biosynthesis</keyword>
<proteinExistence type="inferred from homology"/>
<evidence type="ECO:0000256" key="5">
    <source>
        <dbReference type="HAMAP-Rule" id="MF_03006"/>
    </source>
</evidence>
<sequence length="321" mass="35385">MSSVRKRETLRPTQSEAGTKPKLSPLHQSPRTPKALAHAACERDPWRVFQWAELEDDVGDDLGLLLPPRAVLGPDAGGLRTVIEYRLDDDGNKVKVKVTTTSRTRSLARARLSRSAVERRSWTKFGDAVKGDDGGSRLTMVSTEEVLLERPRAPGKQTEEPTTSGDPLSMASTGGGALLMLCRICGKKGDHWTSRCSYKDLSPQAEGFVDRPSTLDGRAAPPGERAYVPPNKKEGADTSGASMRRRNDENSIRVNNLSEDTHEADLLELFCTFGPVTRAFVARDKWTRSSRGFGFVNFVHREDGEKVISKLNGYGYDNLIL</sequence>
<dbReference type="SUPFAM" id="SSF54928">
    <property type="entry name" value="RNA-binding domain, RBD"/>
    <property type="match status" value="1"/>
</dbReference>
<evidence type="ECO:0000259" key="8">
    <source>
        <dbReference type="PROSITE" id="PS50102"/>
    </source>
</evidence>
<dbReference type="Gene3D" id="3.30.70.330">
    <property type="match status" value="1"/>
</dbReference>
<keyword evidence="3 6" id="KW-0694">RNA-binding</keyword>
<name>A0A3L6Q1Z6_PANMI</name>
<dbReference type="Pfam" id="PF12353">
    <property type="entry name" value="eIF3g"/>
    <property type="match status" value="1"/>
</dbReference>
<dbReference type="EMBL" id="PQIB02000015">
    <property type="protein sequence ID" value="RLM66390.1"/>
    <property type="molecule type" value="Genomic_DNA"/>
</dbReference>
<evidence type="ECO:0000313" key="10">
    <source>
        <dbReference type="Proteomes" id="UP000275267"/>
    </source>
</evidence>
<feature type="domain" description="RRM" evidence="8">
    <location>
        <begin position="250"/>
        <end position="321"/>
    </location>
</feature>
<dbReference type="InterPro" id="IPR034240">
    <property type="entry name" value="eIF3G_RRM"/>
</dbReference>
<dbReference type="InterPro" id="IPR000504">
    <property type="entry name" value="RRM_dom"/>
</dbReference>
<evidence type="ECO:0000256" key="4">
    <source>
        <dbReference type="ARBA" id="ARBA00022917"/>
    </source>
</evidence>
<dbReference type="InterPro" id="IPR017334">
    <property type="entry name" value="eIF3_g"/>
</dbReference>
<keyword evidence="10" id="KW-1185">Reference proteome</keyword>
<comment type="subunit">
    <text evidence="5">Component of the eukaryotic translation initiation factor 3 (eIF-3) complex.</text>
</comment>
<evidence type="ECO:0000256" key="7">
    <source>
        <dbReference type="SAM" id="MobiDB-lite"/>
    </source>
</evidence>
<evidence type="ECO:0000256" key="1">
    <source>
        <dbReference type="ARBA" id="ARBA00022490"/>
    </source>
</evidence>
<dbReference type="GO" id="GO:0003743">
    <property type="term" value="F:translation initiation factor activity"/>
    <property type="evidence" value="ECO:0007669"/>
    <property type="project" value="UniProtKB-UniRule"/>
</dbReference>